<comment type="caution">
    <text evidence="2">The sequence shown here is derived from an EMBL/GenBank/DDBJ whole genome shotgun (WGS) entry which is preliminary data.</text>
</comment>
<dbReference type="EMBL" id="JAHUTI010027595">
    <property type="protein sequence ID" value="MED6240874.1"/>
    <property type="molecule type" value="Genomic_DNA"/>
</dbReference>
<name>A0ABU7AS56_9TELE</name>
<feature type="compositionally biased region" description="Pro residues" evidence="1">
    <location>
        <begin position="44"/>
        <end position="55"/>
    </location>
</feature>
<evidence type="ECO:0000313" key="3">
    <source>
        <dbReference type="Proteomes" id="UP001345963"/>
    </source>
</evidence>
<reference evidence="2 3" key="1">
    <citation type="submission" date="2021-07" db="EMBL/GenBank/DDBJ databases">
        <authorList>
            <person name="Palmer J.M."/>
        </authorList>
    </citation>
    <scope>NUCLEOTIDE SEQUENCE [LARGE SCALE GENOMIC DNA]</scope>
    <source>
        <strain evidence="2 3">AT_MEX2019</strain>
        <tissue evidence="2">Muscle</tissue>
    </source>
</reference>
<feature type="compositionally biased region" description="Low complexity" evidence="1">
    <location>
        <begin position="56"/>
        <end position="67"/>
    </location>
</feature>
<sequence length="103" mass="11168">MNRLHGFSSLCCRDFYACQLRQYPDITESEHISEPVNILLKLTSPPPAAASPPAPSVSGPDGVSPPAAGTPPQHPSCLQRSCLWECLVTLCGCLEWEETKMAE</sequence>
<gene>
    <name evidence="2" type="ORF">ATANTOWER_030004</name>
</gene>
<protein>
    <submittedName>
        <fullName evidence="2">Uncharacterized protein</fullName>
    </submittedName>
</protein>
<accession>A0ABU7AS56</accession>
<evidence type="ECO:0000313" key="2">
    <source>
        <dbReference type="EMBL" id="MED6240874.1"/>
    </source>
</evidence>
<organism evidence="2 3">
    <name type="scientific">Ataeniobius toweri</name>
    <dbReference type="NCBI Taxonomy" id="208326"/>
    <lineage>
        <taxon>Eukaryota</taxon>
        <taxon>Metazoa</taxon>
        <taxon>Chordata</taxon>
        <taxon>Craniata</taxon>
        <taxon>Vertebrata</taxon>
        <taxon>Euteleostomi</taxon>
        <taxon>Actinopterygii</taxon>
        <taxon>Neopterygii</taxon>
        <taxon>Teleostei</taxon>
        <taxon>Neoteleostei</taxon>
        <taxon>Acanthomorphata</taxon>
        <taxon>Ovalentaria</taxon>
        <taxon>Atherinomorphae</taxon>
        <taxon>Cyprinodontiformes</taxon>
        <taxon>Goodeidae</taxon>
        <taxon>Ataeniobius</taxon>
    </lineage>
</organism>
<proteinExistence type="predicted"/>
<feature type="region of interest" description="Disordered" evidence="1">
    <location>
        <begin position="43"/>
        <end position="76"/>
    </location>
</feature>
<keyword evidence="3" id="KW-1185">Reference proteome</keyword>
<evidence type="ECO:0000256" key="1">
    <source>
        <dbReference type="SAM" id="MobiDB-lite"/>
    </source>
</evidence>
<dbReference type="Proteomes" id="UP001345963">
    <property type="component" value="Unassembled WGS sequence"/>
</dbReference>